<name>A0A371XGJ7_9HYPH</name>
<evidence type="ECO:0000313" key="1">
    <source>
        <dbReference type="EMBL" id="RFC68347.1"/>
    </source>
</evidence>
<organism evidence="1 2">
    <name type="scientific">Mesorhizobium denitrificans</name>
    <dbReference type="NCBI Taxonomy" id="2294114"/>
    <lineage>
        <taxon>Bacteria</taxon>
        <taxon>Pseudomonadati</taxon>
        <taxon>Pseudomonadota</taxon>
        <taxon>Alphaproteobacteria</taxon>
        <taxon>Hyphomicrobiales</taxon>
        <taxon>Phyllobacteriaceae</taxon>
        <taxon>Mesorhizobium</taxon>
    </lineage>
</organism>
<accession>A0A371XGJ7</accession>
<protein>
    <submittedName>
        <fullName evidence="1">Uncharacterized protein</fullName>
    </submittedName>
</protein>
<gene>
    <name evidence="1" type="ORF">DY251_05025</name>
</gene>
<dbReference type="Proteomes" id="UP000262379">
    <property type="component" value="Unassembled WGS sequence"/>
</dbReference>
<dbReference type="Pfam" id="PF15586">
    <property type="entry name" value="Imm8"/>
    <property type="match status" value="1"/>
</dbReference>
<dbReference type="InterPro" id="IPR028964">
    <property type="entry name" value="Imm8"/>
</dbReference>
<dbReference type="EMBL" id="QURN01000004">
    <property type="protein sequence ID" value="RFC68347.1"/>
    <property type="molecule type" value="Genomic_DNA"/>
</dbReference>
<proteinExistence type="predicted"/>
<comment type="caution">
    <text evidence="1">The sequence shown here is derived from an EMBL/GenBank/DDBJ whole genome shotgun (WGS) entry which is preliminary data.</text>
</comment>
<keyword evidence="2" id="KW-1185">Reference proteome</keyword>
<sequence>MEADCVIKVHDIYSSIFDKSGQYIDFRDLPKQADVHISVRLIIGFDETPAADIFDVDVVTGRYAEECRAGNCPLPNEGRVLCFDTFDPLEVEAEIYRCISQCDLGSYEESNDCLRRVFFWEFEGM</sequence>
<dbReference type="AlphaFoldDB" id="A0A371XGJ7"/>
<reference evidence="2" key="1">
    <citation type="submission" date="2018-08" db="EMBL/GenBank/DDBJ databases">
        <authorList>
            <person name="Im W.T."/>
        </authorList>
    </citation>
    <scope>NUCLEOTIDE SEQUENCE [LARGE SCALE GENOMIC DNA]</scope>
    <source>
        <strain evidence="2">LA-28</strain>
    </source>
</reference>
<evidence type="ECO:0000313" key="2">
    <source>
        <dbReference type="Proteomes" id="UP000262379"/>
    </source>
</evidence>